<name>A0ABT1T1C5_9SPHI</name>
<dbReference type="InterPro" id="IPR005198">
    <property type="entry name" value="Glyco_hydro_76"/>
</dbReference>
<sequence length="400" mass="46336">MNLKYNYLRALLIIPVVLIGGFQTSSAQQNLSAEYQKRAESMYANVWKRYRVPAHVGLFSENYPSNKKDTLNYFQGAGVKEKEVSFLWPFSGMFSATNVLMKGSSLKAKYKPYQDSLVMGIEQYRDPVRKPAGYQAYPVKLEKTDRYYDDNGLVGIDYMESYFNTKNPLYLQRAKDVFKFILSGWNDDAGGGVTWLEGHNDQKPACSNGMATLTALKIYEGSRDKYYLEQGKKFYKWMYNTLRDSTGVIVNDVKLDGKQNRTFYTYNTGSLLEAAVMLYKFTGEKQYLDQAKQLARDSYKHFSNVPHYKNLTLQIDLPWFVTVLFRGYEALYKVDGDYRYIAAIEKDLNYAWQNSRDQYGLTTNSWTPIPAELKKPKWLLDEACIAELYARLSILQKEKK</sequence>
<proteinExistence type="predicted"/>
<dbReference type="SUPFAM" id="SSF48208">
    <property type="entry name" value="Six-hairpin glycosidases"/>
    <property type="match status" value="1"/>
</dbReference>
<comment type="caution">
    <text evidence="2">The sequence shown here is derived from an EMBL/GenBank/DDBJ whole genome shotgun (WGS) entry which is preliminary data.</text>
</comment>
<gene>
    <name evidence="2" type="ORF">NPE20_07465</name>
</gene>
<accession>A0ABT1T1C5</accession>
<dbReference type="Pfam" id="PF03663">
    <property type="entry name" value="Glyco_hydro_76"/>
    <property type="match status" value="1"/>
</dbReference>
<organism evidence="2 3">
    <name type="scientific">Mucilaginibacter aquariorum</name>
    <dbReference type="NCBI Taxonomy" id="2967225"/>
    <lineage>
        <taxon>Bacteria</taxon>
        <taxon>Pseudomonadati</taxon>
        <taxon>Bacteroidota</taxon>
        <taxon>Sphingobacteriia</taxon>
        <taxon>Sphingobacteriales</taxon>
        <taxon>Sphingobacteriaceae</taxon>
        <taxon>Mucilaginibacter</taxon>
    </lineage>
</organism>
<keyword evidence="3" id="KW-1185">Reference proteome</keyword>
<dbReference type="PIRSF" id="PIRSF021505">
    <property type="entry name" value="O_gly_hdrol"/>
    <property type="match status" value="1"/>
</dbReference>
<dbReference type="InterPro" id="IPR014512">
    <property type="entry name" value="O_gly_hydro"/>
</dbReference>
<dbReference type="PANTHER" id="PTHR47791">
    <property type="entry name" value="MEIOTICALLY UP-REGULATED GENE 191 PROTEIN"/>
    <property type="match status" value="1"/>
</dbReference>
<dbReference type="Proteomes" id="UP001204376">
    <property type="component" value="Unassembled WGS sequence"/>
</dbReference>
<feature type="signal peptide" evidence="1">
    <location>
        <begin position="1"/>
        <end position="27"/>
    </location>
</feature>
<dbReference type="PANTHER" id="PTHR47791:SF4">
    <property type="entry name" value="(PUTATIVE SECRETED PROTEIN)-RELATED"/>
    <property type="match status" value="1"/>
</dbReference>
<dbReference type="GO" id="GO:0016787">
    <property type="term" value="F:hydrolase activity"/>
    <property type="evidence" value="ECO:0007669"/>
    <property type="project" value="UniProtKB-KW"/>
</dbReference>
<keyword evidence="2" id="KW-0378">Hydrolase</keyword>
<dbReference type="EMBL" id="JANHOH010000001">
    <property type="protein sequence ID" value="MCQ6957788.1"/>
    <property type="molecule type" value="Genomic_DNA"/>
</dbReference>
<dbReference type="InterPro" id="IPR053169">
    <property type="entry name" value="MUG_Protein"/>
</dbReference>
<evidence type="ECO:0000313" key="2">
    <source>
        <dbReference type="EMBL" id="MCQ6957788.1"/>
    </source>
</evidence>
<protein>
    <submittedName>
        <fullName evidence="2">Glycoside hydrolase family 76 protein</fullName>
    </submittedName>
</protein>
<evidence type="ECO:0000256" key="1">
    <source>
        <dbReference type="SAM" id="SignalP"/>
    </source>
</evidence>
<evidence type="ECO:0000313" key="3">
    <source>
        <dbReference type="Proteomes" id="UP001204376"/>
    </source>
</evidence>
<dbReference type="InterPro" id="IPR008928">
    <property type="entry name" value="6-hairpin_glycosidase_sf"/>
</dbReference>
<dbReference type="RefSeq" id="WP_256537981.1">
    <property type="nucleotide sequence ID" value="NZ_JANHOH010000001.1"/>
</dbReference>
<dbReference type="Gene3D" id="1.50.10.20">
    <property type="match status" value="1"/>
</dbReference>
<reference evidence="2 3" key="1">
    <citation type="submission" date="2022-07" db="EMBL/GenBank/DDBJ databases">
        <title>Mucilaginibacter sp. JC4.</title>
        <authorList>
            <person name="Le V."/>
            <person name="Ko S.-R."/>
            <person name="Ahn C.-Y."/>
            <person name="Oh H.-M."/>
        </authorList>
    </citation>
    <scope>NUCLEOTIDE SEQUENCE [LARGE SCALE GENOMIC DNA]</scope>
    <source>
        <strain evidence="2 3">JC4</strain>
    </source>
</reference>
<keyword evidence="1" id="KW-0732">Signal</keyword>
<feature type="chain" id="PRO_5047490114" evidence="1">
    <location>
        <begin position="28"/>
        <end position="400"/>
    </location>
</feature>